<dbReference type="EC" id="2.4.2.8" evidence="4"/>
<evidence type="ECO:0000313" key="4">
    <source>
        <dbReference type="EMBL" id="AQQ08469.1"/>
    </source>
</evidence>
<dbReference type="SUPFAM" id="SSF53271">
    <property type="entry name" value="PRTase-like"/>
    <property type="match status" value="1"/>
</dbReference>
<dbReference type="GO" id="GO:0005829">
    <property type="term" value="C:cytosol"/>
    <property type="evidence" value="ECO:0007669"/>
    <property type="project" value="TreeGrafter"/>
</dbReference>
<evidence type="ECO:0000256" key="1">
    <source>
        <dbReference type="ARBA" id="ARBA00048811"/>
    </source>
</evidence>
<evidence type="ECO:0000256" key="2">
    <source>
        <dbReference type="ARBA" id="ARBA00049402"/>
    </source>
</evidence>
<protein>
    <submittedName>
        <fullName evidence="4">Hypoxanthine-guanine phosphoribosyltransferase</fullName>
        <ecNumber evidence="4">2.4.2.8</ecNumber>
    </submittedName>
</protein>
<accession>A0A1Q2HLL7</accession>
<dbReference type="Proteomes" id="UP000188273">
    <property type="component" value="Chromosome"/>
</dbReference>
<dbReference type="GO" id="GO:0052657">
    <property type="term" value="F:guanine phosphoribosyltransferase activity"/>
    <property type="evidence" value="ECO:0007669"/>
    <property type="project" value="RHEA"/>
</dbReference>
<keyword evidence="4" id="KW-0808">Transferase</keyword>
<reference evidence="5" key="1">
    <citation type="submission" date="2017-02" db="EMBL/GenBank/DDBJ databases">
        <title>Comparative genomics and description of representatives of a novel lineage of planctomycetes thriving in anoxic sediments.</title>
        <authorList>
            <person name="Spring S."/>
            <person name="Bunk B."/>
            <person name="Sproer C."/>
            <person name="Klenk H.-P."/>
        </authorList>
    </citation>
    <scope>NUCLEOTIDE SEQUENCE [LARGE SCALE GENOMIC DNA]</scope>
    <source>
        <strain evidence="5">L21-RPul-D3</strain>
    </source>
</reference>
<comment type="catalytic activity">
    <reaction evidence="2">
        <text>IMP + diphosphate = hypoxanthine + 5-phospho-alpha-D-ribose 1-diphosphate</text>
        <dbReference type="Rhea" id="RHEA:17973"/>
        <dbReference type="ChEBI" id="CHEBI:17368"/>
        <dbReference type="ChEBI" id="CHEBI:33019"/>
        <dbReference type="ChEBI" id="CHEBI:58017"/>
        <dbReference type="ChEBI" id="CHEBI:58053"/>
        <dbReference type="EC" id="2.4.2.8"/>
    </reaction>
    <physiologicalReaction direction="right-to-left" evidence="2">
        <dbReference type="Rhea" id="RHEA:17975"/>
    </physiologicalReaction>
</comment>
<dbReference type="CDD" id="cd06223">
    <property type="entry name" value="PRTases_typeI"/>
    <property type="match status" value="1"/>
</dbReference>
<dbReference type="AlphaFoldDB" id="A0A1Q2HLL7"/>
<dbReference type="GO" id="GO:0032263">
    <property type="term" value="P:GMP salvage"/>
    <property type="evidence" value="ECO:0007669"/>
    <property type="project" value="TreeGrafter"/>
</dbReference>
<keyword evidence="5" id="KW-1185">Reference proteome</keyword>
<organism evidence="4 5">
    <name type="scientific">Sedimentisphaera cyanobacteriorum</name>
    <dbReference type="NCBI Taxonomy" id="1940790"/>
    <lineage>
        <taxon>Bacteria</taxon>
        <taxon>Pseudomonadati</taxon>
        <taxon>Planctomycetota</taxon>
        <taxon>Phycisphaerae</taxon>
        <taxon>Sedimentisphaerales</taxon>
        <taxon>Sedimentisphaeraceae</taxon>
        <taxon>Sedimentisphaera</taxon>
    </lineage>
</organism>
<feature type="domain" description="Phosphoribosyltransferase" evidence="3">
    <location>
        <begin position="21"/>
        <end position="167"/>
    </location>
</feature>
<dbReference type="PANTHER" id="PTHR43340">
    <property type="entry name" value="HYPOXANTHINE-GUANINE PHOSPHORIBOSYLTRANSFERASE"/>
    <property type="match status" value="1"/>
</dbReference>
<dbReference type="Pfam" id="PF00156">
    <property type="entry name" value="Pribosyltran"/>
    <property type="match status" value="1"/>
</dbReference>
<dbReference type="Gene3D" id="3.40.50.2020">
    <property type="match status" value="1"/>
</dbReference>
<dbReference type="KEGG" id="pbu:L21SP3_00250"/>
<dbReference type="GO" id="GO:0032264">
    <property type="term" value="P:IMP salvage"/>
    <property type="evidence" value="ECO:0007669"/>
    <property type="project" value="TreeGrafter"/>
</dbReference>
<dbReference type="InterPro" id="IPR000836">
    <property type="entry name" value="PRTase_dom"/>
</dbReference>
<gene>
    <name evidence="4" type="primary">hpt</name>
    <name evidence="4" type="ORF">L21SP3_00250</name>
</gene>
<dbReference type="GO" id="GO:0006178">
    <property type="term" value="P:guanine salvage"/>
    <property type="evidence" value="ECO:0007669"/>
    <property type="project" value="TreeGrafter"/>
</dbReference>
<comment type="catalytic activity">
    <reaction evidence="1">
        <text>GMP + diphosphate = guanine + 5-phospho-alpha-D-ribose 1-diphosphate</text>
        <dbReference type="Rhea" id="RHEA:25424"/>
        <dbReference type="ChEBI" id="CHEBI:16235"/>
        <dbReference type="ChEBI" id="CHEBI:33019"/>
        <dbReference type="ChEBI" id="CHEBI:58017"/>
        <dbReference type="ChEBI" id="CHEBI:58115"/>
        <dbReference type="EC" id="2.4.2.8"/>
    </reaction>
    <physiologicalReaction direction="right-to-left" evidence="1">
        <dbReference type="Rhea" id="RHEA:25426"/>
    </physiologicalReaction>
</comment>
<dbReference type="EMBL" id="CP019633">
    <property type="protein sequence ID" value="AQQ08469.1"/>
    <property type="molecule type" value="Genomic_DNA"/>
</dbReference>
<dbReference type="GO" id="GO:0046100">
    <property type="term" value="P:hypoxanthine metabolic process"/>
    <property type="evidence" value="ECO:0007669"/>
    <property type="project" value="TreeGrafter"/>
</dbReference>
<dbReference type="GO" id="GO:0000287">
    <property type="term" value="F:magnesium ion binding"/>
    <property type="evidence" value="ECO:0007669"/>
    <property type="project" value="TreeGrafter"/>
</dbReference>
<proteinExistence type="predicted"/>
<dbReference type="InterPro" id="IPR050408">
    <property type="entry name" value="HGPRT"/>
</dbReference>
<dbReference type="InterPro" id="IPR029057">
    <property type="entry name" value="PRTase-like"/>
</dbReference>
<dbReference type="GO" id="GO:0004422">
    <property type="term" value="F:hypoxanthine phosphoribosyltransferase activity"/>
    <property type="evidence" value="ECO:0007669"/>
    <property type="project" value="TreeGrafter"/>
</dbReference>
<dbReference type="STRING" id="1940790.L21SP3_00250"/>
<evidence type="ECO:0000313" key="5">
    <source>
        <dbReference type="Proteomes" id="UP000188273"/>
    </source>
</evidence>
<name>A0A1Q2HLL7_9BACT</name>
<keyword evidence="4" id="KW-0328">Glycosyltransferase</keyword>
<dbReference type="PANTHER" id="PTHR43340:SF1">
    <property type="entry name" value="HYPOXANTHINE PHOSPHORIBOSYLTRANSFERASE"/>
    <property type="match status" value="1"/>
</dbReference>
<evidence type="ECO:0000259" key="3">
    <source>
        <dbReference type="Pfam" id="PF00156"/>
    </source>
</evidence>
<sequence length="186" mass="21434">MDVRENHEELVEEVLFTEKQVQQAADRCAEWLRGIIQNQSCVLVFYMLEGCRRFAEMLNHRLLRAGVDKELIPIRTSSYNETTQCSEVVKIEDDHIQKDQLQGRTIVLIDDILDTGGTMNSVRKRMLEYGADKVQICVLLEREIERKVNIKADMAGLKTQRAEYLAGVGLDYKGMLRELPYIAVIE</sequence>